<dbReference type="NCBIfam" id="TIGR00525">
    <property type="entry name" value="folB"/>
    <property type="match status" value="1"/>
</dbReference>
<reference evidence="9 10" key="1">
    <citation type="journal article" date="2015" name="Genome Announc.">
        <title>Expanding the biotechnology potential of lactobacilli through comparative genomics of 213 strains and associated genera.</title>
        <authorList>
            <person name="Sun Z."/>
            <person name="Harris H.M."/>
            <person name="McCann A."/>
            <person name="Guo C."/>
            <person name="Argimon S."/>
            <person name="Zhang W."/>
            <person name="Yang X."/>
            <person name="Jeffery I.B."/>
            <person name="Cooney J.C."/>
            <person name="Kagawa T.F."/>
            <person name="Liu W."/>
            <person name="Song Y."/>
            <person name="Salvetti E."/>
            <person name="Wrobel A."/>
            <person name="Rasinkangas P."/>
            <person name="Parkhill J."/>
            <person name="Rea M.C."/>
            <person name="O'Sullivan O."/>
            <person name="Ritari J."/>
            <person name="Douillard F.P."/>
            <person name="Paul Ross R."/>
            <person name="Yang R."/>
            <person name="Briner A.E."/>
            <person name="Felis G.E."/>
            <person name="de Vos W.M."/>
            <person name="Barrangou R."/>
            <person name="Klaenhammer T.R."/>
            <person name="Caufield P.W."/>
            <person name="Cui Y."/>
            <person name="Zhang H."/>
            <person name="O'Toole P.W."/>
        </authorList>
    </citation>
    <scope>NUCLEOTIDE SEQUENCE [LARGE SCALE GENOMIC DNA]</scope>
    <source>
        <strain evidence="9 10">DSM 20653</strain>
    </source>
</reference>
<protein>
    <recommendedName>
        <fullName evidence="7">7,8-dihydroneopterin aldolase</fullName>
        <ecNumber evidence="7">4.1.2.25</ecNumber>
    </recommendedName>
</protein>
<accession>A0A0R1ZM82</accession>
<name>A0A0R1ZM82_9LACO</name>
<dbReference type="RefSeq" id="WP_057907067.1">
    <property type="nucleotide sequence ID" value="NZ_AYYZ01000029.1"/>
</dbReference>
<comment type="caution">
    <text evidence="9">The sequence shown here is derived from an EMBL/GenBank/DDBJ whole genome shotgun (WGS) entry which is preliminary data.</text>
</comment>
<keyword evidence="5 7" id="KW-0456">Lyase</keyword>
<evidence type="ECO:0000256" key="5">
    <source>
        <dbReference type="ARBA" id="ARBA00023239"/>
    </source>
</evidence>
<evidence type="ECO:0000313" key="9">
    <source>
        <dbReference type="EMBL" id="KRM52051.1"/>
    </source>
</evidence>
<dbReference type="PANTHER" id="PTHR42844:SF1">
    <property type="entry name" value="DIHYDRONEOPTERIN ALDOLASE 1-RELATED"/>
    <property type="match status" value="1"/>
</dbReference>
<gene>
    <name evidence="9" type="ORF">FC64_GL001248</name>
</gene>
<evidence type="ECO:0000313" key="10">
    <source>
        <dbReference type="Proteomes" id="UP000051291"/>
    </source>
</evidence>
<dbReference type="GO" id="GO:0046656">
    <property type="term" value="P:folic acid biosynthetic process"/>
    <property type="evidence" value="ECO:0007669"/>
    <property type="project" value="UniProtKB-UniRule"/>
</dbReference>
<comment type="similarity">
    <text evidence="3 7">Belongs to the DHNA family.</text>
</comment>
<evidence type="ECO:0000256" key="4">
    <source>
        <dbReference type="ARBA" id="ARBA00022909"/>
    </source>
</evidence>
<dbReference type="InterPro" id="IPR006156">
    <property type="entry name" value="Dihydroneopterin_aldolase"/>
</dbReference>
<keyword evidence="10" id="KW-1185">Reference proteome</keyword>
<evidence type="ECO:0000256" key="3">
    <source>
        <dbReference type="ARBA" id="ARBA00005708"/>
    </source>
</evidence>
<dbReference type="GO" id="GO:0005737">
    <property type="term" value="C:cytoplasm"/>
    <property type="evidence" value="ECO:0007669"/>
    <property type="project" value="TreeGrafter"/>
</dbReference>
<dbReference type="PATRIC" id="fig|1423820.4.peg.1274"/>
<dbReference type="EMBL" id="AYYZ01000029">
    <property type="protein sequence ID" value="KRM52051.1"/>
    <property type="molecule type" value="Genomic_DNA"/>
</dbReference>
<dbReference type="PANTHER" id="PTHR42844">
    <property type="entry name" value="DIHYDRONEOPTERIN ALDOLASE 1-RELATED"/>
    <property type="match status" value="1"/>
</dbReference>
<dbReference type="NCBIfam" id="TIGR00526">
    <property type="entry name" value="folB_dom"/>
    <property type="match status" value="1"/>
</dbReference>
<evidence type="ECO:0000256" key="7">
    <source>
        <dbReference type="RuleBase" id="RU362079"/>
    </source>
</evidence>
<comment type="catalytic activity">
    <reaction evidence="1 7">
        <text>7,8-dihydroneopterin = 6-hydroxymethyl-7,8-dihydropterin + glycolaldehyde</text>
        <dbReference type="Rhea" id="RHEA:10540"/>
        <dbReference type="ChEBI" id="CHEBI:17001"/>
        <dbReference type="ChEBI" id="CHEBI:17071"/>
        <dbReference type="ChEBI" id="CHEBI:44841"/>
        <dbReference type="EC" id="4.1.2.25"/>
    </reaction>
</comment>
<feature type="domain" description="Dihydroneopterin aldolase/epimerase" evidence="8">
    <location>
        <begin position="4"/>
        <end position="117"/>
    </location>
</feature>
<evidence type="ECO:0000256" key="1">
    <source>
        <dbReference type="ARBA" id="ARBA00001353"/>
    </source>
</evidence>
<dbReference type="EC" id="4.1.2.25" evidence="7"/>
<dbReference type="Pfam" id="PF02152">
    <property type="entry name" value="FolB"/>
    <property type="match status" value="1"/>
</dbReference>
<evidence type="ECO:0000256" key="6">
    <source>
        <dbReference type="ARBA" id="ARBA00037702"/>
    </source>
</evidence>
<dbReference type="AlphaFoldDB" id="A0A0R1ZM82"/>
<proteinExistence type="inferred from homology"/>
<evidence type="ECO:0000259" key="8">
    <source>
        <dbReference type="SMART" id="SM00905"/>
    </source>
</evidence>
<comment type="pathway">
    <text evidence="2 7">Cofactor biosynthesis; tetrahydrofolate biosynthesis; 2-amino-4-hydroxy-6-hydroxymethyl-7,8-dihydropteridine diphosphate from 7,8-dihydroneopterin triphosphate: step 3/4.</text>
</comment>
<sequence>MYQIELKKMKFHSHIGVHPEEKMVGQDLEIDLRVQLNIAPNLQDKLSDYISYAKFYSIIRDIVATSRDDLIETVAKKITTSIKNKYPKQIAWVEVCVKKKTLPIDGIMESANVILKE</sequence>
<dbReference type="UniPathway" id="UPA00077">
    <property type="reaction ID" value="UER00154"/>
</dbReference>
<dbReference type="Gene3D" id="3.30.1130.10">
    <property type="match status" value="1"/>
</dbReference>
<dbReference type="InterPro" id="IPR043133">
    <property type="entry name" value="GTP-CH-I_C/QueF"/>
</dbReference>
<dbReference type="GO" id="GO:0004150">
    <property type="term" value="F:dihydroneopterin aldolase activity"/>
    <property type="evidence" value="ECO:0007669"/>
    <property type="project" value="UniProtKB-UniRule"/>
</dbReference>
<dbReference type="SUPFAM" id="SSF55620">
    <property type="entry name" value="Tetrahydrobiopterin biosynthesis enzymes-like"/>
    <property type="match status" value="1"/>
</dbReference>
<dbReference type="InterPro" id="IPR006157">
    <property type="entry name" value="FolB_dom"/>
</dbReference>
<keyword evidence="4 7" id="KW-0289">Folate biosynthesis</keyword>
<dbReference type="STRING" id="1423820.FC64_GL001248"/>
<dbReference type="Proteomes" id="UP000051291">
    <property type="component" value="Unassembled WGS sequence"/>
</dbReference>
<evidence type="ECO:0000256" key="2">
    <source>
        <dbReference type="ARBA" id="ARBA00005013"/>
    </source>
</evidence>
<organism evidence="9 10">
    <name type="scientific">Ligilactobacillus araffinosus DSM 20653</name>
    <dbReference type="NCBI Taxonomy" id="1423820"/>
    <lineage>
        <taxon>Bacteria</taxon>
        <taxon>Bacillati</taxon>
        <taxon>Bacillota</taxon>
        <taxon>Bacilli</taxon>
        <taxon>Lactobacillales</taxon>
        <taxon>Lactobacillaceae</taxon>
        <taxon>Ligilactobacillus</taxon>
    </lineage>
</organism>
<dbReference type="GO" id="GO:0046654">
    <property type="term" value="P:tetrahydrofolate biosynthetic process"/>
    <property type="evidence" value="ECO:0007669"/>
    <property type="project" value="UniProtKB-UniRule"/>
</dbReference>
<comment type="function">
    <text evidence="6 7">Catalyzes the conversion of 7,8-dihydroneopterin to 6-hydroxymethyl-7,8-dihydropterin.</text>
</comment>
<dbReference type="SMART" id="SM00905">
    <property type="entry name" value="FolB"/>
    <property type="match status" value="1"/>
</dbReference>